<evidence type="ECO:0000256" key="3">
    <source>
        <dbReference type="ARBA" id="ARBA00022729"/>
    </source>
</evidence>
<evidence type="ECO:0000313" key="5">
    <source>
        <dbReference type="EMBL" id="ORC37781.1"/>
    </source>
</evidence>
<gene>
    <name evidence="5" type="ORF">B4O97_01910</name>
</gene>
<dbReference type="InterPro" id="IPR038404">
    <property type="entry name" value="TRAP_DctP_sf"/>
</dbReference>
<dbReference type="PANTHER" id="PTHR33376:SF7">
    <property type="entry name" value="C4-DICARBOXYLATE-BINDING PROTEIN DCTB"/>
    <property type="match status" value="1"/>
</dbReference>
<accession>A0A1Y1S342</accession>
<sequence length="336" mass="37857">MRRVVSLTVLFLLAGFTLWAGGEAEGAAAGEEKLVLTFAHETVEPHPVYLWGERFKENVEKMSGGKMEIDIYPAAELGPAMENAQQAKMGTVDMANLSTPIVQFVDGFGVFDLPFIFKNRDHAYAVAWGEIGEELSRRLIDAHGLRILTYYENGFRQITNNVRPIDKPEDLKGLRIRTPSSEIRVRTFETFGAAASALSFPEVYGALQSGTFDGQENPIINIYSAQLNEVQKYLSITNHVYAFQKTLINEKKYQSLSQEQKDVLHEAAQEASEWVIQFIVDNETDMLNEMVEETGLKVNTANNAAFRKVALEQIWPNYTDRFGELIEKINKAGEQY</sequence>
<dbReference type="InterPro" id="IPR004682">
    <property type="entry name" value="TRAP_DctP"/>
</dbReference>
<feature type="chain" id="PRO_5012960034" description="C4-dicarboxylate ABC transporter substrate-binding protein" evidence="4">
    <location>
        <begin position="21"/>
        <end position="336"/>
    </location>
</feature>
<keyword evidence="2" id="KW-0813">Transport</keyword>
<reference evidence="5 6" key="1">
    <citation type="submission" date="2017-03" db="EMBL/GenBank/DDBJ databases">
        <title>Draft Genome sequence of Marispirochaeta sp. strain JC444.</title>
        <authorList>
            <person name="Shivani Y."/>
            <person name="Subhash Y."/>
            <person name="Sasikala C."/>
            <person name="Ramana C."/>
        </authorList>
    </citation>
    <scope>NUCLEOTIDE SEQUENCE [LARGE SCALE GENOMIC DNA]</scope>
    <source>
        <strain evidence="5 6">JC444</strain>
    </source>
</reference>
<dbReference type="OrthoDB" id="89872at2"/>
<protein>
    <recommendedName>
        <fullName evidence="7">C4-dicarboxylate ABC transporter substrate-binding protein</fullName>
    </recommendedName>
</protein>
<dbReference type="AlphaFoldDB" id="A0A1Y1S342"/>
<dbReference type="STRING" id="1963862.B4O97_01910"/>
<dbReference type="GO" id="GO:0055085">
    <property type="term" value="P:transmembrane transport"/>
    <property type="evidence" value="ECO:0007669"/>
    <property type="project" value="InterPro"/>
</dbReference>
<dbReference type="CDD" id="cd13603">
    <property type="entry name" value="PBP2_TRAP_Siap_TeaA_like"/>
    <property type="match status" value="1"/>
</dbReference>
<dbReference type="GO" id="GO:0030288">
    <property type="term" value="C:outer membrane-bounded periplasmic space"/>
    <property type="evidence" value="ECO:0007669"/>
    <property type="project" value="InterPro"/>
</dbReference>
<evidence type="ECO:0000313" key="6">
    <source>
        <dbReference type="Proteomes" id="UP000192343"/>
    </source>
</evidence>
<keyword evidence="6" id="KW-1185">Reference proteome</keyword>
<comment type="caution">
    <text evidence="5">The sequence shown here is derived from an EMBL/GenBank/DDBJ whole genome shotgun (WGS) entry which is preliminary data.</text>
</comment>
<evidence type="ECO:0000256" key="2">
    <source>
        <dbReference type="ARBA" id="ARBA00022448"/>
    </source>
</evidence>
<dbReference type="PANTHER" id="PTHR33376">
    <property type="match status" value="1"/>
</dbReference>
<dbReference type="NCBIfam" id="TIGR00787">
    <property type="entry name" value="dctP"/>
    <property type="match status" value="1"/>
</dbReference>
<organism evidence="5 6">
    <name type="scientific">Marispirochaeta aestuarii</name>
    <dbReference type="NCBI Taxonomy" id="1963862"/>
    <lineage>
        <taxon>Bacteria</taxon>
        <taxon>Pseudomonadati</taxon>
        <taxon>Spirochaetota</taxon>
        <taxon>Spirochaetia</taxon>
        <taxon>Spirochaetales</taxon>
        <taxon>Spirochaetaceae</taxon>
        <taxon>Marispirochaeta</taxon>
    </lineage>
</organism>
<comment type="similarity">
    <text evidence="1">Belongs to the bacterial solute-binding protein 7 family.</text>
</comment>
<evidence type="ECO:0000256" key="4">
    <source>
        <dbReference type="SAM" id="SignalP"/>
    </source>
</evidence>
<dbReference type="Pfam" id="PF03480">
    <property type="entry name" value="DctP"/>
    <property type="match status" value="1"/>
</dbReference>
<dbReference type="EMBL" id="MWQY01000002">
    <property type="protein sequence ID" value="ORC37781.1"/>
    <property type="molecule type" value="Genomic_DNA"/>
</dbReference>
<dbReference type="Proteomes" id="UP000192343">
    <property type="component" value="Unassembled WGS sequence"/>
</dbReference>
<keyword evidence="3 4" id="KW-0732">Signal</keyword>
<name>A0A1Y1S342_9SPIO</name>
<feature type="signal peptide" evidence="4">
    <location>
        <begin position="1"/>
        <end position="20"/>
    </location>
</feature>
<dbReference type="InterPro" id="IPR018389">
    <property type="entry name" value="DctP_fam"/>
</dbReference>
<proteinExistence type="inferred from homology"/>
<evidence type="ECO:0008006" key="7">
    <source>
        <dbReference type="Google" id="ProtNLM"/>
    </source>
</evidence>
<dbReference type="PIRSF" id="PIRSF006470">
    <property type="entry name" value="DctB"/>
    <property type="match status" value="1"/>
</dbReference>
<dbReference type="Gene3D" id="3.40.190.170">
    <property type="entry name" value="Bacterial extracellular solute-binding protein, family 7"/>
    <property type="match status" value="1"/>
</dbReference>
<dbReference type="NCBIfam" id="NF037995">
    <property type="entry name" value="TRAP_S1"/>
    <property type="match status" value="1"/>
</dbReference>
<evidence type="ECO:0000256" key="1">
    <source>
        <dbReference type="ARBA" id="ARBA00009023"/>
    </source>
</evidence>
<dbReference type="RefSeq" id="WP_083047776.1">
    <property type="nucleotide sequence ID" value="NZ_MWQY01000002.1"/>
</dbReference>